<reference evidence="2 3" key="1">
    <citation type="submission" date="2019-02" db="EMBL/GenBank/DDBJ databases">
        <title>Deep-cultivation of Planctomycetes and their phenomic and genomic characterization uncovers novel biology.</title>
        <authorList>
            <person name="Wiegand S."/>
            <person name="Jogler M."/>
            <person name="Boedeker C."/>
            <person name="Pinto D."/>
            <person name="Vollmers J."/>
            <person name="Rivas-Marin E."/>
            <person name="Kohn T."/>
            <person name="Peeters S.H."/>
            <person name="Heuer A."/>
            <person name="Rast P."/>
            <person name="Oberbeckmann S."/>
            <person name="Bunk B."/>
            <person name="Jeske O."/>
            <person name="Meyerdierks A."/>
            <person name="Storesund J.E."/>
            <person name="Kallscheuer N."/>
            <person name="Luecker S."/>
            <person name="Lage O.M."/>
            <person name="Pohl T."/>
            <person name="Merkel B.J."/>
            <person name="Hornburger P."/>
            <person name="Mueller R.-W."/>
            <person name="Bruemmer F."/>
            <person name="Labrenz M."/>
            <person name="Spormann A.M."/>
            <person name="Op Den Camp H."/>
            <person name="Overmann J."/>
            <person name="Amann R."/>
            <person name="Jetten M.S.M."/>
            <person name="Mascher T."/>
            <person name="Medema M.H."/>
            <person name="Devos D.P."/>
            <person name="Kaster A.-K."/>
            <person name="Ovreas L."/>
            <person name="Rohde M."/>
            <person name="Galperin M.Y."/>
            <person name="Jogler C."/>
        </authorList>
    </citation>
    <scope>NUCLEOTIDE SEQUENCE [LARGE SCALE GENOMIC DNA]</scope>
    <source>
        <strain evidence="2 3">Pla123a</strain>
    </source>
</reference>
<dbReference type="AlphaFoldDB" id="A0A5C5YQH8"/>
<dbReference type="Gene3D" id="1.10.1330.10">
    <property type="entry name" value="Dockerin domain"/>
    <property type="match status" value="1"/>
</dbReference>
<proteinExistence type="predicted"/>
<evidence type="ECO:0000313" key="3">
    <source>
        <dbReference type="Proteomes" id="UP000318478"/>
    </source>
</evidence>
<dbReference type="GO" id="GO:0000272">
    <property type="term" value="P:polysaccharide catabolic process"/>
    <property type="evidence" value="ECO:0007669"/>
    <property type="project" value="InterPro"/>
</dbReference>
<feature type="chain" id="PRO_5022768774" description="PEP-CTERM protein-sorting domain-containing protein" evidence="1">
    <location>
        <begin position="23"/>
        <end position="621"/>
    </location>
</feature>
<feature type="signal peptide" evidence="1">
    <location>
        <begin position="1"/>
        <end position="22"/>
    </location>
</feature>
<dbReference type="Proteomes" id="UP000318478">
    <property type="component" value="Unassembled WGS sequence"/>
</dbReference>
<dbReference type="InterPro" id="IPR055876">
    <property type="entry name" value="DUF7453"/>
</dbReference>
<evidence type="ECO:0000313" key="2">
    <source>
        <dbReference type="EMBL" id="TWT77099.1"/>
    </source>
</evidence>
<organism evidence="2 3">
    <name type="scientific">Posidoniimonas polymericola</name>
    <dbReference type="NCBI Taxonomy" id="2528002"/>
    <lineage>
        <taxon>Bacteria</taxon>
        <taxon>Pseudomonadati</taxon>
        <taxon>Planctomycetota</taxon>
        <taxon>Planctomycetia</taxon>
        <taxon>Pirellulales</taxon>
        <taxon>Lacipirellulaceae</taxon>
        <taxon>Posidoniimonas</taxon>
    </lineage>
</organism>
<keyword evidence="1" id="KW-0732">Signal</keyword>
<dbReference type="Pfam" id="PF24251">
    <property type="entry name" value="DUF7453"/>
    <property type="match status" value="2"/>
</dbReference>
<dbReference type="OrthoDB" id="5292073at2"/>
<dbReference type="NCBIfam" id="TIGR05002">
    <property type="entry name" value="NxxGxxAF_repeat"/>
    <property type="match status" value="3"/>
</dbReference>
<sequence length="621" mass="65539" precursor="true">MLRCSILLLAACAAASWQPVRADSLRVLAVTGREIEGAGFEPINWIKGELSHDGGVWALAEGPTEPCGQFTCQIAPVQLLRFDATGAGLLSARIGERDKSLFGTGQIYQLATDSQGRYAAYSAGTPTTPTELWSVDRGPATPALVATSDEQLFIDNQFAREIGVGHSGEVYYSGQFQPSQATSTQQDTGIWRVRNGETDVIAREGSPAPAVPGALLGPIGSHSPLIIFGSNPSVATFSSSRGGVAFRAEIEIPGFEFVNERGLWVNRGQGTELVTRASLVAPGTENGNVFAPESSFSPFAVSQAFSEPLITDAGDVVFAANLRSGGNGWDGLWRSSVGGGLEAVVTVHDTVDDDARPDERAASYRDIDGFAAANAGHVAFTGEMRMESIAEDEFGYEYSVYEEQYGVWLSTPGAGLTLIEMTDNDTQASDATYLDPDLRVNSAGQVVFRSNYYGEETLRVLTATGRDGEVVQLLETGDTFDVSDNTTPDLRTVSDLSFADLDDAGRVLIQAWFEEGGSALIVSDAVAAPSIFGDYNGDGQTDAADYAVWQSTYGATVRVGDGADGNLNGVIDAGDYAYWRDRFAAAGAEGLALAAPEPAAIGLLCAAAGIGLWGRGRAFRG</sequence>
<dbReference type="RefSeq" id="WP_146587392.1">
    <property type="nucleotide sequence ID" value="NZ_SJPO01000005.1"/>
</dbReference>
<evidence type="ECO:0000256" key="1">
    <source>
        <dbReference type="SAM" id="SignalP"/>
    </source>
</evidence>
<dbReference type="EMBL" id="SJPO01000005">
    <property type="protein sequence ID" value="TWT77099.1"/>
    <property type="molecule type" value="Genomic_DNA"/>
</dbReference>
<protein>
    <recommendedName>
        <fullName evidence="4">PEP-CTERM protein-sorting domain-containing protein</fullName>
    </recommendedName>
</protein>
<name>A0A5C5YQH8_9BACT</name>
<dbReference type="SUPFAM" id="SSF63446">
    <property type="entry name" value="Type I dockerin domain"/>
    <property type="match status" value="1"/>
</dbReference>
<comment type="caution">
    <text evidence="2">The sequence shown here is derived from an EMBL/GenBank/DDBJ whole genome shotgun (WGS) entry which is preliminary data.</text>
</comment>
<keyword evidence="3" id="KW-1185">Reference proteome</keyword>
<evidence type="ECO:0008006" key="4">
    <source>
        <dbReference type="Google" id="ProtNLM"/>
    </source>
</evidence>
<dbReference type="InterPro" id="IPR036439">
    <property type="entry name" value="Dockerin_dom_sf"/>
</dbReference>
<accession>A0A5C5YQH8</accession>
<gene>
    <name evidence="2" type="ORF">Pla123a_25290</name>
</gene>